<protein>
    <recommendedName>
        <fullName evidence="1">DUF559 domain-containing protein</fullName>
    </recommendedName>
</protein>
<evidence type="ECO:0000313" key="2">
    <source>
        <dbReference type="EMBL" id="SDP89630.1"/>
    </source>
</evidence>
<evidence type="ECO:0000259" key="1">
    <source>
        <dbReference type="Pfam" id="PF04480"/>
    </source>
</evidence>
<organism evidence="2 3">
    <name type="scientific">Actinokineospora alba</name>
    <dbReference type="NCBI Taxonomy" id="504798"/>
    <lineage>
        <taxon>Bacteria</taxon>
        <taxon>Bacillati</taxon>
        <taxon>Actinomycetota</taxon>
        <taxon>Actinomycetes</taxon>
        <taxon>Pseudonocardiales</taxon>
        <taxon>Pseudonocardiaceae</taxon>
        <taxon>Actinokineospora</taxon>
    </lineage>
</organism>
<name>A0A1H0WFX8_9PSEU</name>
<feature type="domain" description="DUF559" evidence="1">
    <location>
        <begin position="227"/>
        <end position="278"/>
    </location>
</feature>
<dbReference type="AlphaFoldDB" id="A0A1H0WFX8"/>
<dbReference type="EMBL" id="FNJB01000021">
    <property type="protein sequence ID" value="SDP89630.1"/>
    <property type="molecule type" value="Genomic_DNA"/>
</dbReference>
<dbReference type="Gene3D" id="3.40.960.10">
    <property type="entry name" value="VSR Endonuclease"/>
    <property type="match status" value="1"/>
</dbReference>
<dbReference type="STRING" id="504798.SAMN05421871_101604"/>
<evidence type="ECO:0000313" key="3">
    <source>
        <dbReference type="Proteomes" id="UP000199651"/>
    </source>
</evidence>
<keyword evidence="3" id="KW-1185">Reference proteome</keyword>
<reference evidence="3" key="1">
    <citation type="submission" date="2016-10" db="EMBL/GenBank/DDBJ databases">
        <authorList>
            <person name="Varghese N."/>
            <person name="Submissions S."/>
        </authorList>
    </citation>
    <scope>NUCLEOTIDE SEQUENCE [LARGE SCALE GENOMIC DNA]</scope>
    <source>
        <strain evidence="3">IBRC-M 10655</strain>
    </source>
</reference>
<gene>
    <name evidence="2" type="ORF">SAMN05192558_12124</name>
</gene>
<sequence>MIDHPYGLHGVFRRDDLVREMGLTAVRALLTTGQLTAFSRTILVDRRRALDFPTRAAAALSWAGDETVLTSHTSAWLHGCTAADQGTIHVLSSYDRRARKRPGIAFHNGSLDTIGIGRIHGLRVVDLAFAIAEILCAAPRATALACADQALAQASDQDRKGVHDAIGYRLDTRADSRGRWRAWALLDLATGRPESPAESALLLAVVDGGLPVPVAQHPILDIDGRERYRLDFGWPDPKIALEYDGYAAHEGRLQRDAARDLDLARRGWLVIRATAADLRDPSRFMSELRVAFAARRFACA</sequence>
<dbReference type="Proteomes" id="UP000199651">
    <property type="component" value="Unassembled WGS sequence"/>
</dbReference>
<dbReference type="Pfam" id="PF04480">
    <property type="entry name" value="DUF559"/>
    <property type="match status" value="1"/>
</dbReference>
<proteinExistence type="predicted"/>
<dbReference type="OrthoDB" id="3173471at2"/>
<dbReference type="RefSeq" id="WP_091383953.1">
    <property type="nucleotide sequence ID" value="NZ_FNDV01000001.1"/>
</dbReference>
<accession>A0A1H0WFX8</accession>
<dbReference type="InterPro" id="IPR007569">
    <property type="entry name" value="DUF559"/>
</dbReference>